<dbReference type="AlphaFoldDB" id="A0AAV1CBD1"/>
<evidence type="ECO:0000313" key="1">
    <source>
        <dbReference type="EMBL" id="CAI9092909.1"/>
    </source>
</evidence>
<dbReference type="PANTHER" id="PTHR31458">
    <property type="entry name" value="POLYGALACTURONASE 1 BETA-LIKE PROTEIN 2"/>
    <property type="match status" value="1"/>
</dbReference>
<organism evidence="1 2">
    <name type="scientific">Oldenlandia corymbosa var. corymbosa</name>
    <dbReference type="NCBI Taxonomy" id="529605"/>
    <lineage>
        <taxon>Eukaryota</taxon>
        <taxon>Viridiplantae</taxon>
        <taxon>Streptophyta</taxon>
        <taxon>Embryophyta</taxon>
        <taxon>Tracheophyta</taxon>
        <taxon>Spermatophyta</taxon>
        <taxon>Magnoliopsida</taxon>
        <taxon>eudicotyledons</taxon>
        <taxon>Gunneridae</taxon>
        <taxon>Pentapetalae</taxon>
        <taxon>asterids</taxon>
        <taxon>lamiids</taxon>
        <taxon>Gentianales</taxon>
        <taxon>Rubiaceae</taxon>
        <taxon>Rubioideae</taxon>
        <taxon>Spermacoceae</taxon>
        <taxon>Hedyotis-Oldenlandia complex</taxon>
        <taxon>Oldenlandia</taxon>
    </lineage>
</organism>
<evidence type="ECO:0000313" key="2">
    <source>
        <dbReference type="Proteomes" id="UP001161247"/>
    </source>
</evidence>
<reference evidence="1" key="1">
    <citation type="submission" date="2023-03" db="EMBL/GenBank/DDBJ databases">
        <authorList>
            <person name="Julca I."/>
        </authorList>
    </citation>
    <scope>NUCLEOTIDE SEQUENCE</scope>
</reference>
<dbReference type="EMBL" id="OX459119">
    <property type="protein sequence ID" value="CAI9092909.1"/>
    <property type="molecule type" value="Genomic_DNA"/>
</dbReference>
<sequence>MEEAILDEVYTKMVLDNSVIQMVNVEGFLTFHSVREFRNSPTPQFSRIWMLAAWFAGAEAARVEKNPFTAKASLIHSWNNQITSDKLKPWFFLNNKASPLDAVDLATFSKLVAADEDRSSATSANHFQTFCSKANLLCIPEISTSLVNSNIRDANFVSYGTGRSFTNYGTKQTNAGQNSFKNYPMEQGAAINSFGRYSRSTIRRDDVFTNYAHHANTGDQKFDNYGSAADSAGKFSNYGIDDNVPVLRFNLYSVNSERRNHSFTSYSSNANAGELDFTSYARNAINSRNDFNAYSNESNVIHTNFTNYG</sequence>
<dbReference type="InterPro" id="IPR051897">
    <property type="entry name" value="PG-associated_BURP"/>
</dbReference>
<dbReference type="Proteomes" id="UP001161247">
    <property type="component" value="Chromosome 2"/>
</dbReference>
<name>A0AAV1CBD1_OLDCO</name>
<protein>
    <submittedName>
        <fullName evidence="1">OLC1v1028267C1</fullName>
    </submittedName>
</protein>
<proteinExistence type="predicted"/>
<accession>A0AAV1CBD1</accession>
<dbReference type="PANTHER" id="PTHR31458:SF16">
    <property type="entry name" value="BURP DOMAIN-CONTAINING PROTEIN"/>
    <property type="match status" value="1"/>
</dbReference>
<keyword evidence="2" id="KW-1185">Reference proteome</keyword>
<gene>
    <name evidence="1" type="ORF">OLC1_LOCUS4461</name>
</gene>